<feature type="region of interest" description="Disordered" evidence="11">
    <location>
        <begin position="1"/>
        <end position="21"/>
    </location>
</feature>
<comment type="similarity">
    <text evidence="2 10">Belongs to the glutamate--cysteine ligase type 3 family.</text>
</comment>
<keyword evidence="7 10" id="KW-0067">ATP-binding</keyword>
<organism evidence="12 13">
    <name type="scientific">Cladophialophora chaetospira</name>
    <dbReference type="NCBI Taxonomy" id="386627"/>
    <lineage>
        <taxon>Eukaryota</taxon>
        <taxon>Fungi</taxon>
        <taxon>Dikarya</taxon>
        <taxon>Ascomycota</taxon>
        <taxon>Pezizomycotina</taxon>
        <taxon>Eurotiomycetes</taxon>
        <taxon>Chaetothyriomycetidae</taxon>
        <taxon>Chaetothyriales</taxon>
        <taxon>Herpotrichiellaceae</taxon>
        <taxon>Cladophialophora</taxon>
    </lineage>
</organism>
<comment type="caution">
    <text evidence="12">The sequence shown here is derived from an EMBL/GenBank/DDBJ whole genome shotgun (WGS) entry which is preliminary data.</text>
</comment>
<proteinExistence type="inferred from homology"/>
<evidence type="ECO:0000256" key="1">
    <source>
        <dbReference type="ARBA" id="ARBA00005006"/>
    </source>
</evidence>
<dbReference type="InterPro" id="IPR014746">
    <property type="entry name" value="Gln_synth/guanido_kin_cat_dom"/>
</dbReference>
<comment type="pathway">
    <text evidence="1 10">Sulfur metabolism; glutathione biosynthesis; glutathione from L-cysteine and L-glutamate: step 1/2.</text>
</comment>
<evidence type="ECO:0000256" key="5">
    <source>
        <dbReference type="ARBA" id="ARBA00022684"/>
    </source>
</evidence>
<evidence type="ECO:0000256" key="8">
    <source>
        <dbReference type="ARBA" id="ARBA00030585"/>
    </source>
</evidence>
<accession>A0AA38X4N0</accession>
<dbReference type="GO" id="GO:0004357">
    <property type="term" value="F:glutamate-cysteine ligase activity"/>
    <property type="evidence" value="ECO:0007669"/>
    <property type="project" value="UniProtKB-UniRule"/>
</dbReference>
<dbReference type="Proteomes" id="UP001172673">
    <property type="component" value="Unassembled WGS sequence"/>
</dbReference>
<keyword evidence="6 10" id="KW-0547">Nucleotide-binding</keyword>
<evidence type="ECO:0000313" key="12">
    <source>
        <dbReference type="EMBL" id="KAJ9606613.1"/>
    </source>
</evidence>
<evidence type="ECO:0000256" key="3">
    <source>
        <dbReference type="ARBA" id="ARBA00012220"/>
    </source>
</evidence>
<evidence type="ECO:0000313" key="13">
    <source>
        <dbReference type="Proteomes" id="UP001172673"/>
    </source>
</evidence>
<dbReference type="AlphaFoldDB" id="A0AA38X4N0"/>
<dbReference type="GO" id="GO:0005524">
    <property type="term" value="F:ATP binding"/>
    <property type="evidence" value="ECO:0007669"/>
    <property type="project" value="UniProtKB-UniRule"/>
</dbReference>
<evidence type="ECO:0000256" key="7">
    <source>
        <dbReference type="ARBA" id="ARBA00022840"/>
    </source>
</evidence>
<dbReference type="PANTHER" id="PTHR11164:SF0">
    <property type="entry name" value="GLUTAMATE--CYSTEINE LIGASE CATALYTIC SUBUNIT"/>
    <property type="match status" value="1"/>
</dbReference>
<keyword evidence="4 10" id="KW-0436">Ligase</keyword>
<dbReference type="GO" id="GO:0017109">
    <property type="term" value="C:glutamate-cysteine ligase complex"/>
    <property type="evidence" value="ECO:0007669"/>
    <property type="project" value="TreeGrafter"/>
</dbReference>
<dbReference type="EC" id="6.3.2.2" evidence="3 10"/>
<keyword evidence="13" id="KW-1185">Reference proteome</keyword>
<evidence type="ECO:0000256" key="6">
    <source>
        <dbReference type="ARBA" id="ARBA00022741"/>
    </source>
</evidence>
<dbReference type="SUPFAM" id="SSF55931">
    <property type="entry name" value="Glutamine synthetase/guanido kinase"/>
    <property type="match status" value="1"/>
</dbReference>
<evidence type="ECO:0000256" key="11">
    <source>
        <dbReference type="SAM" id="MobiDB-lite"/>
    </source>
</evidence>
<dbReference type="Gene3D" id="1.10.8.960">
    <property type="match status" value="1"/>
</dbReference>
<evidence type="ECO:0000256" key="9">
    <source>
        <dbReference type="ARBA" id="ARBA00032122"/>
    </source>
</evidence>
<evidence type="ECO:0000256" key="2">
    <source>
        <dbReference type="ARBA" id="ARBA00008100"/>
    </source>
</evidence>
<sequence length="476" mass="54509">MPGFPRLGAQEHHAKSASSANGVKLRSQFFPDELISTNERYGTIHDNLRARRKGRAFKVKVPIYRDTETPWPWKESKHLHSPNGVQEQDARRGEDQAENFIYGDSMSYGPSCCGLQITMQARNLREARYLHDQLCPIGPILMALSAATPFFRGFLTDTDLRWNQSALAVDDRTSQELKASSSAPRWSHSAMYISDDPRCHSKYNKPVCKGGQRIEQQLQRGGMDALLASHYATILARDPIALTKKELQDHEDVDLFEILQSAVWPHVDFKVPSSDGKAGWRVEFRPLEVQPTDFENASFAIFVALLARTILHFDLNLYIPIEKVEENMQRAHTRNAVMSERFFFRRKIHPTQEEKRNLDDEYTMMTIDGVINGSESSSSEAIQSFPGLIPLVQSYVEDEYAAEPQEKRRQLLKHLDLIRKRATGELPTPASWMRRFVQEHEEYKQDSIVSERICFDLMQRIRDLGAAHAFSDELGT</sequence>
<reference evidence="12" key="1">
    <citation type="submission" date="2022-10" db="EMBL/GenBank/DDBJ databases">
        <title>Culturing micro-colonial fungi from biological soil crusts in the Mojave desert and describing Neophaeococcomyces mojavensis, and introducing the new genera and species Taxawa tesnikishii.</title>
        <authorList>
            <person name="Kurbessoian T."/>
            <person name="Stajich J.E."/>
        </authorList>
    </citation>
    <scope>NUCLEOTIDE SEQUENCE</scope>
    <source>
        <strain evidence="12">TK_41</strain>
    </source>
</reference>
<protein>
    <recommendedName>
        <fullName evidence="3 10">Glutamate--cysteine ligase</fullName>
        <ecNumber evidence="3 10">6.3.2.2</ecNumber>
    </recommendedName>
    <alternativeName>
        <fullName evidence="9 10">Gamma-ECS</fullName>
    </alternativeName>
    <alternativeName>
        <fullName evidence="8 10">Gamma-glutamylcysteine synthetase</fullName>
    </alternativeName>
</protein>
<name>A0AA38X4N0_9EURO</name>
<dbReference type="PANTHER" id="PTHR11164">
    <property type="entry name" value="GLUTAMATE CYSTEINE LIGASE"/>
    <property type="match status" value="1"/>
</dbReference>
<evidence type="ECO:0000256" key="4">
    <source>
        <dbReference type="ARBA" id="ARBA00022598"/>
    </source>
</evidence>
<keyword evidence="5 10" id="KW-0317">Glutathione biosynthesis</keyword>
<gene>
    <name evidence="12" type="ORF">H2200_008621</name>
</gene>
<dbReference type="EMBL" id="JAPDRK010000013">
    <property type="protein sequence ID" value="KAJ9606613.1"/>
    <property type="molecule type" value="Genomic_DNA"/>
</dbReference>
<feature type="region of interest" description="Disordered" evidence="11">
    <location>
        <begin position="74"/>
        <end position="93"/>
    </location>
</feature>
<dbReference type="InterPro" id="IPR004308">
    <property type="entry name" value="GCS"/>
</dbReference>
<evidence type="ECO:0000256" key="10">
    <source>
        <dbReference type="RuleBase" id="RU367135"/>
    </source>
</evidence>
<comment type="catalytic activity">
    <reaction evidence="10">
        <text>L-cysteine + L-glutamate + ATP = gamma-L-glutamyl-L-cysteine + ADP + phosphate + H(+)</text>
        <dbReference type="Rhea" id="RHEA:13285"/>
        <dbReference type="ChEBI" id="CHEBI:15378"/>
        <dbReference type="ChEBI" id="CHEBI:29985"/>
        <dbReference type="ChEBI" id="CHEBI:30616"/>
        <dbReference type="ChEBI" id="CHEBI:35235"/>
        <dbReference type="ChEBI" id="CHEBI:43474"/>
        <dbReference type="ChEBI" id="CHEBI:58173"/>
        <dbReference type="ChEBI" id="CHEBI:456216"/>
        <dbReference type="EC" id="6.3.2.2"/>
    </reaction>
</comment>
<dbReference type="Pfam" id="PF03074">
    <property type="entry name" value="GCS"/>
    <property type="match status" value="1"/>
</dbReference>
<dbReference type="GO" id="GO:0006750">
    <property type="term" value="P:glutathione biosynthetic process"/>
    <property type="evidence" value="ECO:0007669"/>
    <property type="project" value="UniProtKB-UniRule"/>
</dbReference>
<dbReference type="Gene3D" id="3.30.590.50">
    <property type="match status" value="2"/>
</dbReference>